<dbReference type="Pfam" id="PF21221">
    <property type="entry name" value="B_lactamase-like_C"/>
    <property type="match status" value="1"/>
</dbReference>
<organism evidence="2 3">
    <name type="scientific">Geobacillus icigianus</name>
    <dbReference type="NCBI Taxonomy" id="1430331"/>
    <lineage>
        <taxon>Bacteria</taxon>
        <taxon>Bacillati</taxon>
        <taxon>Bacillota</taxon>
        <taxon>Bacilli</taxon>
        <taxon>Bacillales</taxon>
        <taxon>Anoxybacillaceae</taxon>
        <taxon>Geobacillus</taxon>
    </lineage>
</organism>
<dbReference type="Gene3D" id="1.10.10.10">
    <property type="entry name" value="Winged helix-like DNA-binding domain superfamily/Winged helix DNA-binding domain"/>
    <property type="match status" value="1"/>
</dbReference>
<dbReference type="Gene3D" id="3.60.15.10">
    <property type="entry name" value="Ribonuclease Z/Hydroxyacylglutathione hydrolase-like"/>
    <property type="match status" value="1"/>
</dbReference>
<evidence type="ECO:0000259" key="1">
    <source>
        <dbReference type="SMART" id="SM00849"/>
    </source>
</evidence>
<dbReference type="InterPro" id="IPR001279">
    <property type="entry name" value="Metallo-B-lactamas"/>
</dbReference>
<proteinExistence type="predicted"/>
<gene>
    <name evidence="2" type="ORF">EP10_002637</name>
</gene>
<evidence type="ECO:0000313" key="3">
    <source>
        <dbReference type="Proteomes" id="UP000029267"/>
    </source>
</evidence>
<protein>
    <recommendedName>
        <fullName evidence="1">Metallo-beta-lactamase domain-containing protein</fullName>
    </recommendedName>
</protein>
<evidence type="ECO:0000313" key="2">
    <source>
        <dbReference type="EMBL" id="MEB3751782.1"/>
    </source>
</evidence>
<dbReference type="PANTHER" id="PTHR23131:SF4">
    <property type="entry name" value="METALLO-BETA-LACTAMASE SUPERFAMILY POTEIN"/>
    <property type="match status" value="1"/>
</dbReference>
<dbReference type="SMART" id="SM00849">
    <property type="entry name" value="Lactamase_B"/>
    <property type="match status" value="1"/>
</dbReference>
<sequence>MASTLVETIGEGMYRVPIPVPFPMKYVYCYVCQEADGWSIVDVGFRDREAMRAWESAFRELGIKPRHVRAIYLTHFHPDHFGLAGWMQQQTEAPVWISAPDYHMAERVWGEEGIQAGEVAALFRRHGAPEELTAQMEKDMWKLSMRVSPLPVLTVLDASDIVLGQRRWTIVPVPGHSDGLISFYQPELRQLVASDHVLDRITPNIGVWPGADPNPLQQYFTSLRKVEELEVDIAWPAHGGAIHQFRERVSAIVRHHGQRLQAIKALATARVTAYDIARRLFDHKRLNPTQWRLAIAETLAHLEYLVSTGELEKEEYQHVVFYQQPVR</sequence>
<dbReference type="InterPro" id="IPR036866">
    <property type="entry name" value="RibonucZ/Hydroxyglut_hydro"/>
</dbReference>
<reference evidence="2 3" key="1">
    <citation type="journal article" date="2014" name="Genome Announc.">
        <title>Draft Genome Sequence of Geobacillus icigianus Strain G1w1T Isolated from Hot Springs in the Valley of Geysers, Kamchatka (Russian Federation).</title>
        <authorList>
            <person name="Bryanskaya A.V."/>
            <person name="Rozanov A.S."/>
            <person name="Logacheva M.D."/>
            <person name="Kotenko A.V."/>
            <person name="Peltek S.E."/>
        </authorList>
    </citation>
    <scope>NUCLEOTIDE SEQUENCE [LARGE SCALE GENOMIC DNA]</scope>
    <source>
        <strain evidence="2 3">G1w1</strain>
    </source>
</reference>
<comment type="caution">
    <text evidence="2">The sequence shown here is derived from an EMBL/GenBank/DDBJ whole genome shotgun (WGS) entry which is preliminary data.</text>
</comment>
<dbReference type="InterPro" id="IPR048933">
    <property type="entry name" value="B_lactamase-like_C"/>
</dbReference>
<accession>A0ABU6BII4</accession>
<dbReference type="RefSeq" id="WP_033019386.1">
    <property type="nucleotide sequence ID" value="NZ_JPYA02000003.1"/>
</dbReference>
<dbReference type="SUPFAM" id="SSF56281">
    <property type="entry name" value="Metallo-hydrolase/oxidoreductase"/>
    <property type="match status" value="1"/>
</dbReference>
<dbReference type="InterPro" id="IPR036388">
    <property type="entry name" value="WH-like_DNA-bd_sf"/>
</dbReference>
<keyword evidence="3" id="KW-1185">Reference proteome</keyword>
<dbReference type="PANTHER" id="PTHR23131">
    <property type="entry name" value="ENDORIBONUCLEASE LACTB2"/>
    <property type="match status" value="1"/>
</dbReference>
<dbReference type="CDD" id="cd07725">
    <property type="entry name" value="TTHA1429-like_MBL-fold"/>
    <property type="match status" value="1"/>
</dbReference>
<name>A0ABU6BII4_9BACL</name>
<dbReference type="EMBL" id="JPYA02000003">
    <property type="protein sequence ID" value="MEB3751782.1"/>
    <property type="molecule type" value="Genomic_DNA"/>
</dbReference>
<dbReference type="InterPro" id="IPR050662">
    <property type="entry name" value="Sec-metab_biosynth-thioest"/>
</dbReference>
<dbReference type="Pfam" id="PF00753">
    <property type="entry name" value="Lactamase_B"/>
    <property type="match status" value="1"/>
</dbReference>
<dbReference type="Proteomes" id="UP000029267">
    <property type="component" value="Unassembled WGS sequence"/>
</dbReference>
<feature type="domain" description="Metallo-beta-lactamase" evidence="1">
    <location>
        <begin position="26"/>
        <end position="238"/>
    </location>
</feature>